<dbReference type="InterPro" id="IPR000829">
    <property type="entry name" value="DAGK"/>
</dbReference>
<keyword evidence="8 21" id="KW-0997">Cell inner membrane</keyword>
<evidence type="ECO:0000256" key="4">
    <source>
        <dbReference type="ARBA" id="ARBA00012133"/>
    </source>
</evidence>
<evidence type="ECO:0000256" key="13">
    <source>
        <dbReference type="ARBA" id="ARBA00022777"/>
    </source>
</evidence>
<keyword evidence="19" id="KW-0594">Phospholipid biosynthesis</keyword>
<comment type="subcellular location">
    <subcellularLocation>
        <location evidence="2 21">Cell inner membrane</location>
        <topology evidence="2 21">Multi-pass membrane protein</topology>
    </subcellularLocation>
</comment>
<dbReference type="CDD" id="cd14264">
    <property type="entry name" value="DAGK_IM"/>
    <property type="match status" value="1"/>
</dbReference>
<evidence type="ECO:0000256" key="16">
    <source>
        <dbReference type="ARBA" id="ARBA00022989"/>
    </source>
</evidence>
<evidence type="ECO:0000256" key="10">
    <source>
        <dbReference type="ARBA" id="ARBA00022692"/>
    </source>
</evidence>
<feature type="transmembrane region" description="Helical" evidence="21">
    <location>
        <begin position="70"/>
        <end position="88"/>
    </location>
</feature>
<evidence type="ECO:0000256" key="15">
    <source>
        <dbReference type="ARBA" id="ARBA00022842"/>
    </source>
</evidence>
<evidence type="ECO:0000256" key="7">
    <source>
        <dbReference type="ARBA" id="ARBA00022516"/>
    </source>
</evidence>
<comment type="function">
    <text evidence="21">Catalyzes the ATP-dependent phosphorylation of sn-l,2-diacylglycerol (DAG) to phosphatidic acid. Involved in the recycling of diacylglycerol produced as a by-product during membrane-derived oligosaccharide (MDO) biosynthesis.</text>
</comment>
<evidence type="ECO:0000256" key="5">
    <source>
        <dbReference type="ARBA" id="ARBA00017575"/>
    </source>
</evidence>
<evidence type="ECO:0000256" key="1">
    <source>
        <dbReference type="ARBA" id="ARBA00001946"/>
    </source>
</evidence>
<feature type="region of interest" description="Disordered" evidence="22">
    <location>
        <begin position="1"/>
        <end position="24"/>
    </location>
</feature>
<dbReference type="InterPro" id="IPR033718">
    <property type="entry name" value="DAGK_prok"/>
</dbReference>
<keyword evidence="16 21" id="KW-1133">Transmembrane helix</keyword>
<evidence type="ECO:0000256" key="11">
    <source>
        <dbReference type="ARBA" id="ARBA00022723"/>
    </source>
</evidence>
<evidence type="ECO:0000256" key="17">
    <source>
        <dbReference type="ARBA" id="ARBA00023098"/>
    </source>
</evidence>
<comment type="similarity">
    <text evidence="3 21">Belongs to the bacterial diacylglycerol kinase family.</text>
</comment>
<feature type="transmembrane region" description="Helical" evidence="21">
    <location>
        <begin position="134"/>
        <end position="152"/>
    </location>
</feature>
<name>A0ABQ2X806_9BURK</name>
<evidence type="ECO:0000256" key="9">
    <source>
        <dbReference type="ARBA" id="ARBA00022679"/>
    </source>
</evidence>
<evidence type="ECO:0000256" key="6">
    <source>
        <dbReference type="ARBA" id="ARBA00022475"/>
    </source>
</evidence>
<feature type="transmembrane region" description="Helical" evidence="21">
    <location>
        <begin position="94"/>
        <end position="114"/>
    </location>
</feature>
<evidence type="ECO:0000256" key="3">
    <source>
        <dbReference type="ARBA" id="ARBA00005967"/>
    </source>
</evidence>
<keyword evidence="13 21" id="KW-0418">Kinase</keyword>
<dbReference type="PANTHER" id="PTHR34299">
    <property type="entry name" value="DIACYLGLYCEROL KINASE"/>
    <property type="match status" value="1"/>
</dbReference>
<comment type="caution">
    <text evidence="23">The sequence shown here is derived from an EMBL/GenBank/DDBJ whole genome shotgun (WGS) entry which is preliminary data.</text>
</comment>
<evidence type="ECO:0000256" key="2">
    <source>
        <dbReference type="ARBA" id="ARBA00004429"/>
    </source>
</evidence>
<evidence type="ECO:0000313" key="23">
    <source>
        <dbReference type="EMBL" id="GGX03911.1"/>
    </source>
</evidence>
<dbReference type="Pfam" id="PF01219">
    <property type="entry name" value="DAGK_prokar"/>
    <property type="match status" value="1"/>
</dbReference>
<keyword evidence="12 21" id="KW-0547">Nucleotide-binding</keyword>
<evidence type="ECO:0000256" key="8">
    <source>
        <dbReference type="ARBA" id="ARBA00022519"/>
    </source>
</evidence>
<accession>A0ABQ2X806</accession>
<evidence type="ECO:0000256" key="18">
    <source>
        <dbReference type="ARBA" id="ARBA00023136"/>
    </source>
</evidence>
<sequence>MSTSSQQPEAPEKQTEIPPQNVMKATQTTPQAISEFKSKSGLKRIFSAFFYSLDGLQAAWRQEHAFRQELILVVIGSIIALLLPVSAFEKLLMIAVLVLMLIVELLNSAIEAVVDRVSLERHALSKNAKDFGSAAVLLTFLLAVATWAVILVDRFYY</sequence>
<evidence type="ECO:0000256" key="14">
    <source>
        <dbReference type="ARBA" id="ARBA00022840"/>
    </source>
</evidence>
<reference evidence="24" key="1">
    <citation type="journal article" date="2019" name="Int. J. Syst. Evol. Microbiol.">
        <title>The Global Catalogue of Microorganisms (GCM) 10K type strain sequencing project: providing services to taxonomists for standard genome sequencing and annotation.</title>
        <authorList>
            <consortium name="The Broad Institute Genomics Platform"/>
            <consortium name="The Broad Institute Genome Sequencing Center for Infectious Disease"/>
            <person name="Wu L."/>
            <person name="Ma J."/>
        </authorList>
    </citation>
    <scope>NUCLEOTIDE SEQUENCE [LARGE SCALE GENOMIC DNA]</scope>
    <source>
        <strain evidence="24">KCTC 23916</strain>
    </source>
</reference>
<keyword evidence="7" id="KW-0444">Lipid biosynthesis</keyword>
<dbReference type="PANTHER" id="PTHR34299:SF1">
    <property type="entry name" value="DIACYLGLYCEROL KINASE"/>
    <property type="match status" value="1"/>
</dbReference>
<comment type="cofactor">
    <cofactor evidence="1">
        <name>Mg(2+)</name>
        <dbReference type="ChEBI" id="CHEBI:18420"/>
    </cofactor>
</comment>
<protein>
    <recommendedName>
        <fullName evidence="5 21">Diacylglycerol kinase</fullName>
        <ecNumber evidence="4 21">2.7.1.107</ecNumber>
    </recommendedName>
</protein>
<proteinExistence type="inferred from homology"/>
<evidence type="ECO:0000256" key="21">
    <source>
        <dbReference type="RuleBase" id="RU363065"/>
    </source>
</evidence>
<dbReference type="InterPro" id="IPR036945">
    <property type="entry name" value="DAGK_sf"/>
</dbReference>
<dbReference type="EMBL" id="BMYT01000001">
    <property type="protein sequence ID" value="GGX03911.1"/>
    <property type="molecule type" value="Genomic_DNA"/>
</dbReference>
<evidence type="ECO:0000256" key="12">
    <source>
        <dbReference type="ARBA" id="ARBA00022741"/>
    </source>
</evidence>
<keyword evidence="9 21" id="KW-0808">Transferase</keyword>
<evidence type="ECO:0000256" key="19">
    <source>
        <dbReference type="ARBA" id="ARBA00023209"/>
    </source>
</evidence>
<dbReference type="PROSITE" id="PS01069">
    <property type="entry name" value="DAGK_PROKAR"/>
    <property type="match status" value="1"/>
</dbReference>
<keyword evidence="14 21" id="KW-0067">ATP-binding</keyword>
<comment type="catalytic activity">
    <reaction evidence="21">
        <text>a 1,2-diacyl-sn-glycerol + ATP = a 1,2-diacyl-sn-glycero-3-phosphate + ADP + H(+)</text>
        <dbReference type="Rhea" id="RHEA:10272"/>
        <dbReference type="ChEBI" id="CHEBI:15378"/>
        <dbReference type="ChEBI" id="CHEBI:17815"/>
        <dbReference type="ChEBI" id="CHEBI:30616"/>
        <dbReference type="ChEBI" id="CHEBI:58608"/>
        <dbReference type="ChEBI" id="CHEBI:456216"/>
        <dbReference type="EC" id="2.7.1.107"/>
    </reaction>
</comment>
<dbReference type="Proteomes" id="UP000620127">
    <property type="component" value="Unassembled WGS sequence"/>
</dbReference>
<dbReference type="EC" id="2.7.1.107" evidence="4 21"/>
<keyword evidence="17 21" id="KW-0443">Lipid metabolism</keyword>
<keyword evidence="10 21" id="KW-0812">Transmembrane</keyword>
<organism evidence="23 24">
    <name type="scientific">Undibacterium macrobrachii</name>
    <dbReference type="NCBI Taxonomy" id="1119058"/>
    <lineage>
        <taxon>Bacteria</taxon>
        <taxon>Pseudomonadati</taxon>
        <taxon>Pseudomonadota</taxon>
        <taxon>Betaproteobacteria</taxon>
        <taxon>Burkholderiales</taxon>
        <taxon>Oxalobacteraceae</taxon>
        <taxon>Undibacterium</taxon>
    </lineage>
</organism>
<keyword evidence="18 21" id="KW-0472">Membrane</keyword>
<dbReference type="Gene3D" id="1.10.287.3610">
    <property type="match status" value="1"/>
</dbReference>
<keyword evidence="6" id="KW-1003">Cell membrane</keyword>
<dbReference type="GO" id="GO:0016301">
    <property type="term" value="F:kinase activity"/>
    <property type="evidence" value="ECO:0007669"/>
    <property type="project" value="UniProtKB-KW"/>
</dbReference>
<keyword evidence="15" id="KW-0460">Magnesium</keyword>
<keyword evidence="20 21" id="KW-1208">Phospholipid metabolism</keyword>
<evidence type="ECO:0000313" key="24">
    <source>
        <dbReference type="Proteomes" id="UP000620127"/>
    </source>
</evidence>
<keyword evidence="11" id="KW-0479">Metal-binding</keyword>
<evidence type="ECO:0000256" key="20">
    <source>
        <dbReference type="ARBA" id="ARBA00023264"/>
    </source>
</evidence>
<evidence type="ECO:0000256" key="22">
    <source>
        <dbReference type="SAM" id="MobiDB-lite"/>
    </source>
</evidence>
<gene>
    <name evidence="23" type="primary">dgkA</name>
    <name evidence="23" type="ORF">GCM10011282_07560</name>
</gene>
<keyword evidence="24" id="KW-1185">Reference proteome</keyword>